<dbReference type="InterPro" id="IPR029016">
    <property type="entry name" value="GAF-like_dom_sf"/>
</dbReference>
<dbReference type="PANTHER" id="PTHR43047">
    <property type="entry name" value="TWO-COMPONENT HISTIDINE PROTEIN KINASE"/>
    <property type="match status" value="1"/>
</dbReference>
<organism evidence="12 13">
    <name type="scientific">Funiculus sociatus GB2-A5</name>
    <dbReference type="NCBI Taxonomy" id="2933946"/>
    <lineage>
        <taxon>Bacteria</taxon>
        <taxon>Bacillati</taxon>
        <taxon>Cyanobacteriota</taxon>
        <taxon>Cyanophyceae</taxon>
        <taxon>Coleofasciculales</taxon>
        <taxon>Coleofasciculaceae</taxon>
        <taxon>Funiculus</taxon>
    </lineage>
</organism>
<dbReference type="InterPro" id="IPR036890">
    <property type="entry name" value="HATPase_C_sf"/>
</dbReference>
<dbReference type="InterPro" id="IPR004358">
    <property type="entry name" value="Sig_transdc_His_kin-like_C"/>
</dbReference>
<dbReference type="SUPFAM" id="SSF55785">
    <property type="entry name" value="PYP-like sensor domain (PAS domain)"/>
    <property type="match status" value="1"/>
</dbReference>
<dbReference type="InterPro" id="IPR001610">
    <property type="entry name" value="PAC"/>
</dbReference>
<dbReference type="EC" id="2.7.13.3" evidence="2"/>
<evidence type="ECO:0000259" key="9">
    <source>
        <dbReference type="PROSITE" id="PS50110"/>
    </source>
</evidence>
<dbReference type="PROSITE" id="PS50109">
    <property type="entry name" value="HIS_KIN"/>
    <property type="match status" value="1"/>
</dbReference>
<dbReference type="CDD" id="cd00082">
    <property type="entry name" value="HisKA"/>
    <property type="match status" value="1"/>
</dbReference>
<comment type="caution">
    <text evidence="12">The sequence shown here is derived from an EMBL/GenBank/DDBJ whole genome shotgun (WGS) entry which is preliminary data.</text>
</comment>
<feature type="domain" description="Histidine kinase" evidence="8">
    <location>
        <begin position="674"/>
        <end position="893"/>
    </location>
</feature>
<dbReference type="PROSITE" id="PS50110">
    <property type="entry name" value="RESPONSE_REGULATORY"/>
    <property type="match status" value="1"/>
</dbReference>
<dbReference type="CDD" id="cd00130">
    <property type="entry name" value="PAS"/>
    <property type="match status" value="1"/>
</dbReference>
<dbReference type="InterPro" id="IPR005467">
    <property type="entry name" value="His_kinase_dom"/>
</dbReference>
<dbReference type="SMART" id="SM00065">
    <property type="entry name" value="GAF"/>
    <property type="match status" value="2"/>
</dbReference>
<dbReference type="InterPro" id="IPR036097">
    <property type="entry name" value="HisK_dim/P_sf"/>
</dbReference>
<evidence type="ECO:0000256" key="4">
    <source>
        <dbReference type="ARBA" id="ARBA00022679"/>
    </source>
</evidence>
<dbReference type="PROSITE" id="PS50113">
    <property type="entry name" value="PAC"/>
    <property type="match status" value="1"/>
</dbReference>
<protein>
    <recommendedName>
        <fullName evidence="2">histidine kinase</fullName>
        <ecNumber evidence="2">2.7.13.3</ecNumber>
    </recommendedName>
</protein>
<dbReference type="Gene3D" id="3.30.450.20">
    <property type="entry name" value="PAS domain"/>
    <property type="match status" value="1"/>
</dbReference>
<dbReference type="SUPFAM" id="SSF55781">
    <property type="entry name" value="GAF domain-like"/>
    <property type="match status" value="2"/>
</dbReference>
<gene>
    <name evidence="12" type="ORF">NDI37_07065</name>
</gene>
<dbReference type="SUPFAM" id="SSF55874">
    <property type="entry name" value="ATPase domain of HSP90 chaperone/DNA topoisomerase II/histidine kinase"/>
    <property type="match status" value="1"/>
</dbReference>
<dbReference type="Pfam" id="PF13185">
    <property type="entry name" value="GAF_2"/>
    <property type="match status" value="1"/>
</dbReference>
<dbReference type="Gene3D" id="3.30.450.40">
    <property type="match status" value="2"/>
</dbReference>
<evidence type="ECO:0000313" key="12">
    <source>
        <dbReference type="EMBL" id="MEP0864225.1"/>
    </source>
</evidence>
<dbReference type="Pfam" id="PF01590">
    <property type="entry name" value="GAF"/>
    <property type="match status" value="1"/>
</dbReference>
<dbReference type="Gene3D" id="1.10.287.130">
    <property type="match status" value="1"/>
</dbReference>
<dbReference type="CDD" id="cd16922">
    <property type="entry name" value="HATPase_EvgS-ArcB-TorS-like"/>
    <property type="match status" value="1"/>
</dbReference>
<dbReference type="InterPro" id="IPR000014">
    <property type="entry name" value="PAS"/>
</dbReference>
<dbReference type="SMART" id="SM00086">
    <property type="entry name" value="PAC"/>
    <property type="match status" value="1"/>
</dbReference>
<sequence length="895" mass="99346">MEEILKILIVDDDEVDRMAVRRSLKTAGIKMEVVEAINCREAIASLSHDDFDCVFLDYRLPDGDGLSLVQDIRSSGFKAALVVLTGQGDEQIAVEVMKAGASDYISKSKVSPESLARSLRNAIRLNRAETLAQRANQLLQESEQRYRFVLEGSNDGIWDWDIIRNQIYCNERCFEITGLSGDGFVSTYDAFCQLIHPEDRPRIIEIVTAHLKLESECNVEFKLRHVSGEYRYCIAKGKAQRDSTGRAFRMSGIISDITERKQALERQRFLAEASAVLSASLDYQATMETLARLVVNHIADLCLIDILEADGLVRRLGAAVSDPSKENLVRQLKHRYPPDIDGGHPAMKVLRTGNSELVREITDDMLEAATRDAEHLQIVRDIGFRSYIVVPLLVRGRAIGAISLVCTQAKGAYDVSDLALAEELARRAALSVENGQLYREAQEASNNLRKAIIILGEQQQQLRTLQQLTNLLNQRLSDLPGLLRVMVQAVCDAIAGAEFCFIMLQNPQCDRLVLTVTAGIGTEKLQLENGFASEEGLLSQVFLTGISQLIQDEERGKEGHSQTGSEMAASMYVVAIESAQAGRLGVLAIGNWEDSHAFDQEDGFLLAAVGEQAAIAINNARLINTLEEREERLAYQNEILGQQNRDLESLSTQIQLQNLQLMEAARLKSQFLATMSHELRTPMNAVIGFSQLLLRQRQNPLTEHQEDMVQRILSNGKHLLTLINDILDLSKIEAGKLELKPDEFNLVHLVRATTDELRSLASEKNLSLEVQADLANPQIINDSARVRQILVNLLSNAIKFTDFGGVWVKLWEVSPNEVAIAVKDTGIGIAQENINHIFEEFRQVDQSLSKRYAGTGLGLAITSSLVQLMHGKISVVSKLGQGSTFEVVLARNVSK</sequence>
<evidence type="ECO:0000256" key="2">
    <source>
        <dbReference type="ARBA" id="ARBA00012438"/>
    </source>
</evidence>
<dbReference type="NCBIfam" id="TIGR00229">
    <property type="entry name" value="sensory_box"/>
    <property type="match status" value="1"/>
</dbReference>
<dbReference type="CDD" id="cd00156">
    <property type="entry name" value="REC"/>
    <property type="match status" value="1"/>
</dbReference>
<dbReference type="GO" id="GO:0005524">
    <property type="term" value="F:ATP binding"/>
    <property type="evidence" value="ECO:0007669"/>
    <property type="project" value="UniProtKB-KW"/>
</dbReference>
<dbReference type="InterPro" id="IPR003594">
    <property type="entry name" value="HATPase_dom"/>
</dbReference>
<dbReference type="PANTHER" id="PTHR43047:SF72">
    <property type="entry name" value="OSMOSENSING HISTIDINE PROTEIN KINASE SLN1"/>
    <property type="match status" value="1"/>
</dbReference>
<evidence type="ECO:0000259" key="10">
    <source>
        <dbReference type="PROSITE" id="PS50112"/>
    </source>
</evidence>
<dbReference type="PROSITE" id="PS50112">
    <property type="entry name" value="PAS"/>
    <property type="match status" value="1"/>
</dbReference>
<dbReference type="Gene3D" id="3.40.50.2300">
    <property type="match status" value="1"/>
</dbReference>
<dbReference type="SMART" id="SM00387">
    <property type="entry name" value="HATPase_c"/>
    <property type="match status" value="1"/>
</dbReference>
<keyword evidence="12" id="KW-0547">Nucleotide-binding</keyword>
<dbReference type="PRINTS" id="PR00344">
    <property type="entry name" value="BCTRLSENSOR"/>
</dbReference>
<dbReference type="InterPro" id="IPR011006">
    <property type="entry name" value="CheY-like_superfamily"/>
</dbReference>
<evidence type="ECO:0000259" key="11">
    <source>
        <dbReference type="PROSITE" id="PS50113"/>
    </source>
</evidence>
<dbReference type="SUPFAM" id="SSF52172">
    <property type="entry name" value="CheY-like"/>
    <property type="match status" value="1"/>
</dbReference>
<dbReference type="Pfam" id="PF02518">
    <property type="entry name" value="HATPase_c"/>
    <property type="match status" value="1"/>
</dbReference>
<feature type="domain" description="PAC" evidence="11">
    <location>
        <begin position="217"/>
        <end position="269"/>
    </location>
</feature>
<keyword evidence="4" id="KW-0808">Transferase</keyword>
<evidence type="ECO:0000259" key="8">
    <source>
        <dbReference type="PROSITE" id="PS50109"/>
    </source>
</evidence>
<dbReference type="InterPro" id="IPR003018">
    <property type="entry name" value="GAF"/>
</dbReference>
<feature type="domain" description="Response regulatory" evidence="9">
    <location>
        <begin position="6"/>
        <end position="122"/>
    </location>
</feature>
<dbReference type="SUPFAM" id="SSF47384">
    <property type="entry name" value="Homodimeric domain of signal transducing histidine kinase"/>
    <property type="match status" value="1"/>
</dbReference>
<dbReference type="SMART" id="SM00448">
    <property type="entry name" value="REC"/>
    <property type="match status" value="1"/>
</dbReference>
<keyword evidence="12" id="KW-0067">ATP-binding</keyword>
<feature type="modified residue" description="4-aspartylphosphate" evidence="7">
    <location>
        <position position="57"/>
    </location>
</feature>
<keyword evidence="3 7" id="KW-0597">Phosphoprotein</keyword>
<evidence type="ECO:0000256" key="1">
    <source>
        <dbReference type="ARBA" id="ARBA00000085"/>
    </source>
</evidence>
<comment type="catalytic activity">
    <reaction evidence="1">
        <text>ATP + protein L-histidine = ADP + protein N-phospho-L-histidine.</text>
        <dbReference type="EC" id="2.7.13.3"/>
    </reaction>
</comment>
<keyword evidence="6" id="KW-0902">Two-component regulatory system</keyword>
<feature type="domain" description="PAS" evidence="10">
    <location>
        <begin position="142"/>
        <end position="214"/>
    </location>
</feature>
<dbReference type="InterPro" id="IPR000700">
    <property type="entry name" value="PAS-assoc_C"/>
</dbReference>
<evidence type="ECO:0000256" key="5">
    <source>
        <dbReference type="ARBA" id="ARBA00022777"/>
    </source>
</evidence>
<dbReference type="InterPro" id="IPR003661">
    <property type="entry name" value="HisK_dim/P_dom"/>
</dbReference>
<dbReference type="EMBL" id="JAMPKK010000011">
    <property type="protein sequence ID" value="MEP0864225.1"/>
    <property type="molecule type" value="Genomic_DNA"/>
</dbReference>
<dbReference type="InterPro" id="IPR013655">
    <property type="entry name" value="PAS_fold_3"/>
</dbReference>
<evidence type="ECO:0000313" key="13">
    <source>
        <dbReference type="Proteomes" id="UP001442494"/>
    </source>
</evidence>
<dbReference type="SMART" id="SM00388">
    <property type="entry name" value="HisKA"/>
    <property type="match status" value="1"/>
</dbReference>
<proteinExistence type="predicted"/>
<dbReference type="Proteomes" id="UP001442494">
    <property type="component" value="Unassembled WGS sequence"/>
</dbReference>
<reference evidence="12 13" key="1">
    <citation type="submission" date="2022-04" db="EMBL/GenBank/DDBJ databases">
        <title>Positive selection, recombination, and allopatry shape intraspecific diversity of widespread and dominant cyanobacteria.</title>
        <authorList>
            <person name="Wei J."/>
            <person name="Shu W."/>
            <person name="Hu C."/>
        </authorList>
    </citation>
    <scope>NUCLEOTIDE SEQUENCE [LARGE SCALE GENOMIC DNA]</scope>
    <source>
        <strain evidence="12 13">GB2-A5</strain>
    </source>
</reference>
<evidence type="ECO:0000256" key="6">
    <source>
        <dbReference type="ARBA" id="ARBA00023012"/>
    </source>
</evidence>
<dbReference type="Pfam" id="PF08447">
    <property type="entry name" value="PAS_3"/>
    <property type="match status" value="1"/>
</dbReference>
<dbReference type="RefSeq" id="WP_190427337.1">
    <property type="nucleotide sequence ID" value="NZ_JAMPKK010000011.1"/>
</dbReference>
<dbReference type="InterPro" id="IPR035965">
    <property type="entry name" value="PAS-like_dom_sf"/>
</dbReference>
<accession>A0ABV0JLB1</accession>
<dbReference type="InterPro" id="IPR001789">
    <property type="entry name" value="Sig_transdc_resp-reg_receiver"/>
</dbReference>
<dbReference type="Pfam" id="PF00512">
    <property type="entry name" value="HisKA"/>
    <property type="match status" value="1"/>
</dbReference>
<dbReference type="SMART" id="SM00091">
    <property type="entry name" value="PAS"/>
    <property type="match status" value="1"/>
</dbReference>
<evidence type="ECO:0000256" key="7">
    <source>
        <dbReference type="PROSITE-ProRule" id="PRU00169"/>
    </source>
</evidence>
<keyword evidence="5" id="KW-0418">Kinase</keyword>
<keyword evidence="13" id="KW-1185">Reference proteome</keyword>
<dbReference type="Gene3D" id="3.30.565.10">
    <property type="entry name" value="Histidine kinase-like ATPase, C-terminal domain"/>
    <property type="match status" value="1"/>
</dbReference>
<dbReference type="Pfam" id="PF00072">
    <property type="entry name" value="Response_reg"/>
    <property type="match status" value="1"/>
</dbReference>
<evidence type="ECO:0000256" key="3">
    <source>
        <dbReference type="ARBA" id="ARBA00022553"/>
    </source>
</evidence>
<name>A0ABV0JLB1_9CYAN</name>